<feature type="compositionally biased region" description="Basic residues" evidence="1">
    <location>
        <begin position="44"/>
        <end position="53"/>
    </location>
</feature>
<proteinExistence type="predicted"/>
<dbReference type="EMBL" id="VSSQ01021958">
    <property type="protein sequence ID" value="MPM67914.1"/>
    <property type="molecule type" value="Genomic_DNA"/>
</dbReference>
<evidence type="ECO:0000313" key="2">
    <source>
        <dbReference type="EMBL" id="MPM67914.1"/>
    </source>
</evidence>
<gene>
    <name evidence="2" type="ORF">SDC9_114839</name>
</gene>
<accession>A0A645C1R4</accession>
<comment type="caution">
    <text evidence="2">The sequence shown here is derived from an EMBL/GenBank/DDBJ whole genome shotgun (WGS) entry which is preliminary data.</text>
</comment>
<evidence type="ECO:0000256" key="1">
    <source>
        <dbReference type="SAM" id="MobiDB-lite"/>
    </source>
</evidence>
<protein>
    <submittedName>
        <fullName evidence="2">Uncharacterized protein</fullName>
    </submittedName>
</protein>
<dbReference type="AlphaFoldDB" id="A0A645C1R4"/>
<feature type="region of interest" description="Disordered" evidence="1">
    <location>
        <begin position="16"/>
        <end position="53"/>
    </location>
</feature>
<organism evidence="2">
    <name type="scientific">bioreactor metagenome</name>
    <dbReference type="NCBI Taxonomy" id="1076179"/>
    <lineage>
        <taxon>unclassified sequences</taxon>
        <taxon>metagenomes</taxon>
        <taxon>ecological metagenomes</taxon>
    </lineage>
</organism>
<sequence>MIGVLERKRLDLIKEPLPEVGGHAVAGDDGDARAERAEDQRADSHKHHEPAHL</sequence>
<name>A0A645C1R4_9ZZZZ</name>
<reference evidence="2" key="1">
    <citation type="submission" date="2019-08" db="EMBL/GenBank/DDBJ databases">
        <authorList>
            <person name="Kucharzyk K."/>
            <person name="Murdoch R.W."/>
            <person name="Higgins S."/>
            <person name="Loffler F."/>
        </authorList>
    </citation>
    <scope>NUCLEOTIDE SEQUENCE</scope>
</reference>
<feature type="compositionally biased region" description="Basic and acidic residues" evidence="1">
    <location>
        <begin position="30"/>
        <end position="43"/>
    </location>
</feature>